<feature type="transmembrane region" description="Helical" evidence="1">
    <location>
        <begin position="50"/>
        <end position="68"/>
    </location>
</feature>
<organism evidence="2 3">
    <name type="scientific">Nocardioides aquiterrae</name>
    <dbReference type="NCBI Taxonomy" id="203799"/>
    <lineage>
        <taxon>Bacteria</taxon>
        <taxon>Bacillati</taxon>
        <taxon>Actinomycetota</taxon>
        <taxon>Actinomycetes</taxon>
        <taxon>Propionibacteriales</taxon>
        <taxon>Nocardioidaceae</taxon>
        <taxon>Nocardioides</taxon>
    </lineage>
</organism>
<dbReference type="RefSeq" id="WP_343908021.1">
    <property type="nucleotide sequence ID" value="NZ_BAAAJE010000012.1"/>
</dbReference>
<keyword evidence="1" id="KW-1133">Transmembrane helix</keyword>
<reference evidence="3" key="1">
    <citation type="journal article" date="2019" name="Int. J. Syst. Evol. Microbiol.">
        <title>The Global Catalogue of Microorganisms (GCM) 10K type strain sequencing project: providing services to taxonomists for standard genome sequencing and annotation.</title>
        <authorList>
            <consortium name="The Broad Institute Genomics Platform"/>
            <consortium name="The Broad Institute Genome Sequencing Center for Infectious Disease"/>
            <person name="Wu L."/>
            <person name="Ma J."/>
        </authorList>
    </citation>
    <scope>NUCLEOTIDE SEQUENCE [LARGE SCALE GENOMIC DNA]</scope>
    <source>
        <strain evidence="3">JCM 11813</strain>
    </source>
</reference>
<name>A0ABP4EYC6_9ACTN</name>
<gene>
    <name evidence="2" type="ORF">GCM10009606_26290</name>
</gene>
<feature type="transmembrane region" description="Helical" evidence="1">
    <location>
        <begin position="80"/>
        <end position="97"/>
    </location>
</feature>
<evidence type="ECO:0000313" key="2">
    <source>
        <dbReference type="EMBL" id="GAA1145963.1"/>
    </source>
</evidence>
<feature type="transmembrane region" description="Helical" evidence="1">
    <location>
        <begin position="25"/>
        <end position="45"/>
    </location>
</feature>
<dbReference type="EMBL" id="BAAAJE010000012">
    <property type="protein sequence ID" value="GAA1145963.1"/>
    <property type="molecule type" value="Genomic_DNA"/>
</dbReference>
<dbReference type="Proteomes" id="UP001499979">
    <property type="component" value="Unassembled WGS sequence"/>
</dbReference>
<sequence length="112" mass="11341">MRAVAAVAGLLGGLCWVGVLWVDALAWPGAVLLALAVLGTGAGLVSRSAVWLRVLVAVCFLALVASVLQVLRDGLDDRAVLPAAGAVAFVAAALALARRPERPPARRGSHAA</sequence>
<accession>A0ABP4EYC6</accession>
<keyword evidence="1" id="KW-0472">Membrane</keyword>
<keyword evidence="1" id="KW-0812">Transmembrane</keyword>
<evidence type="ECO:0000313" key="3">
    <source>
        <dbReference type="Proteomes" id="UP001499979"/>
    </source>
</evidence>
<protein>
    <submittedName>
        <fullName evidence="2">Uncharacterized protein</fullName>
    </submittedName>
</protein>
<proteinExistence type="predicted"/>
<comment type="caution">
    <text evidence="2">The sequence shown here is derived from an EMBL/GenBank/DDBJ whole genome shotgun (WGS) entry which is preliminary data.</text>
</comment>
<keyword evidence="3" id="KW-1185">Reference proteome</keyword>
<evidence type="ECO:0000256" key="1">
    <source>
        <dbReference type="SAM" id="Phobius"/>
    </source>
</evidence>